<dbReference type="InterPro" id="IPR001387">
    <property type="entry name" value="Cro/C1-type_HTH"/>
</dbReference>
<organism evidence="1">
    <name type="scientific">marine sediment metagenome</name>
    <dbReference type="NCBI Taxonomy" id="412755"/>
    <lineage>
        <taxon>unclassified sequences</taxon>
        <taxon>metagenomes</taxon>
        <taxon>ecological metagenomes</taxon>
    </lineage>
</organism>
<name>A0A0F9UMW1_9ZZZZ</name>
<evidence type="ECO:0000313" key="1">
    <source>
        <dbReference type="EMBL" id="KKN62551.1"/>
    </source>
</evidence>
<accession>A0A0F9UMW1</accession>
<gene>
    <name evidence="1" type="ORF">LCGC14_0510980</name>
</gene>
<dbReference type="EMBL" id="LAZR01000620">
    <property type="protein sequence ID" value="KKN62551.1"/>
    <property type="molecule type" value="Genomic_DNA"/>
</dbReference>
<reference evidence="1" key="1">
    <citation type="journal article" date="2015" name="Nature">
        <title>Complex archaea that bridge the gap between prokaryotes and eukaryotes.</title>
        <authorList>
            <person name="Spang A."/>
            <person name="Saw J.H."/>
            <person name="Jorgensen S.L."/>
            <person name="Zaremba-Niedzwiedzka K."/>
            <person name="Martijn J."/>
            <person name="Lind A.E."/>
            <person name="van Eijk R."/>
            <person name="Schleper C."/>
            <person name="Guy L."/>
            <person name="Ettema T.J."/>
        </authorList>
    </citation>
    <scope>NUCLEOTIDE SEQUENCE</scope>
</reference>
<protein>
    <submittedName>
        <fullName evidence="1">Uncharacterized protein</fullName>
    </submittedName>
</protein>
<sequence length="234" mass="26821">MGRPRSPDVNTGRLRALGKALYGSYWQSQLARDLGVSLRTVARYASGESGVPDRVVEQAESLARDRIRSLTIAVELPDKSSDISDQNSQAPYDAAAPYNFFPISNYSENIRWSMKVRTVVINPSFFMSSVRSHLIDVNLETPFDLINALTHIPMLGRRIGLRMSETLDYFFMIIRSDDRHIYLGIFRDGNRYPLHIFGLGDDKLCHLQQEILSKYFWYLGWDEHPYTVHADARS</sequence>
<comment type="caution">
    <text evidence="1">The sequence shown here is derived from an EMBL/GenBank/DDBJ whole genome shotgun (WGS) entry which is preliminary data.</text>
</comment>
<proteinExistence type="predicted"/>
<dbReference type="CDD" id="cd00093">
    <property type="entry name" value="HTH_XRE"/>
    <property type="match status" value="1"/>
</dbReference>
<dbReference type="AlphaFoldDB" id="A0A0F9UMW1"/>